<comment type="caution">
    <text evidence="1">The sequence shown here is derived from an EMBL/GenBank/DDBJ whole genome shotgun (WGS) entry which is preliminary data.</text>
</comment>
<evidence type="ECO:0000313" key="1">
    <source>
        <dbReference type="EMBL" id="GAA1403169.1"/>
    </source>
</evidence>
<accession>A0ABP4J3R9</accession>
<sequence length="119" mass="11497">MAVLPDLVRVVGEVGGVEGDVEAAVVANPGDGPAAGAHRGPRDVDVRSSADPLGALTLGPRVGPALACGGQLVLVLLLGLLAAAQELGPALGGLALQLREALAGCLAASPVLLAAGEWG</sequence>
<evidence type="ECO:0000313" key="2">
    <source>
        <dbReference type="Proteomes" id="UP001499863"/>
    </source>
</evidence>
<keyword evidence="2" id="KW-1185">Reference proteome</keyword>
<name>A0ABP4J3R9_9ACTN</name>
<protein>
    <submittedName>
        <fullName evidence="1">Uncharacterized protein</fullName>
    </submittedName>
</protein>
<organism evidence="1 2">
    <name type="scientific">Kitasatospora putterlickiae</name>
    <dbReference type="NCBI Taxonomy" id="221725"/>
    <lineage>
        <taxon>Bacteria</taxon>
        <taxon>Bacillati</taxon>
        <taxon>Actinomycetota</taxon>
        <taxon>Actinomycetes</taxon>
        <taxon>Kitasatosporales</taxon>
        <taxon>Streptomycetaceae</taxon>
        <taxon>Kitasatospora</taxon>
    </lineage>
</organism>
<reference evidence="2" key="1">
    <citation type="journal article" date="2019" name="Int. J. Syst. Evol. Microbiol.">
        <title>The Global Catalogue of Microorganisms (GCM) 10K type strain sequencing project: providing services to taxonomists for standard genome sequencing and annotation.</title>
        <authorList>
            <consortium name="The Broad Institute Genomics Platform"/>
            <consortium name="The Broad Institute Genome Sequencing Center for Infectious Disease"/>
            <person name="Wu L."/>
            <person name="Ma J."/>
        </authorList>
    </citation>
    <scope>NUCLEOTIDE SEQUENCE [LARGE SCALE GENOMIC DNA]</scope>
    <source>
        <strain evidence="2">JCM 12393</strain>
    </source>
</reference>
<proteinExistence type="predicted"/>
<gene>
    <name evidence="1" type="ORF">GCM10009639_47520</name>
</gene>
<dbReference type="Proteomes" id="UP001499863">
    <property type="component" value="Unassembled WGS sequence"/>
</dbReference>
<dbReference type="EMBL" id="BAAAKJ010000257">
    <property type="protein sequence ID" value="GAA1403169.1"/>
    <property type="molecule type" value="Genomic_DNA"/>
</dbReference>